<dbReference type="Proteomes" id="UP000799324">
    <property type="component" value="Unassembled WGS sequence"/>
</dbReference>
<reference evidence="2" key="1">
    <citation type="journal article" date="2020" name="Stud. Mycol.">
        <title>101 Dothideomycetes genomes: a test case for predicting lifestyles and emergence of pathogens.</title>
        <authorList>
            <person name="Haridas S."/>
            <person name="Albert R."/>
            <person name="Binder M."/>
            <person name="Bloem J."/>
            <person name="Labutti K."/>
            <person name="Salamov A."/>
            <person name="Andreopoulos B."/>
            <person name="Baker S."/>
            <person name="Barry K."/>
            <person name="Bills G."/>
            <person name="Bluhm B."/>
            <person name="Cannon C."/>
            <person name="Castanera R."/>
            <person name="Culley D."/>
            <person name="Daum C."/>
            <person name="Ezra D."/>
            <person name="Gonzalez J."/>
            <person name="Henrissat B."/>
            <person name="Kuo A."/>
            <person name="Liang C."/>
            <person name="Lipzen A."/>
            <person name="Lutzoni F."/>
            <person name="Magnuson J."/>
            <person name="Mondo S."/>
            <person name="Nolan M."/>
            <person name="Ohm R."/>
            <person name="Pangilinan J."/>
            <person name="Park H.-J."/>
            <person name="Ramirez L."/>
            <person name="Alfaro M."/>
            <person name="Sun H."/>
            <person name="Tritt A."/>
            <person name="Yoshinaga Y."/>
            <person name="Zwiers L.-H."/>
            <person name="Turgeon B."/>
            <person name="Goodwin S."/>
            <person name="Spatafora J."/>
            <person name="Crous P."/>
            <person name="Grigoriev I."/>
        </authorList>
    </citation>
    <scope>NUCLEOTIDE SEQUENCE</scope>
    <source>
        <strain evidence="2">CBS 122681</strain>
    </source>
</reference>
<evidence type="ECO:0000313" key="2">
    <source>
        <dbReference type="EMBL" id="KAF2660999.1"/>
    </source>
</evidence>
<organism evidence="2 3">
    <name type="scientific">Lophiostoma macrostomum CBS 122681</name>
    <dbReference type="NCBI Taxonomy" id="1314788"/>
    <lineage>
        <taxon>Eukaryota</taxon>
        <taxon>Fungi</taxon>
        <taxon>Dikarya</taxon>
        <taxon>Ascomycota</taxon>
        <taxon>Pezizomycotina</taxon>
        <taxon>Dothideomycetes</taxon>
        <taxon>Pleosporomycetidae</taxon>
        <taxon>Pleosporales</taxon>
        <taxon>Lophiostomataceae</taxon>
        <taxon>Lophiostoma</taxon>
    </lineage>
</organism>
<evidence type="ECO:0000313" key="3">
    <source>
        <dbReference type="Proteomes" id="UP000799324"/>
    </source>
</evidence>
<dbReference type="EMBL" id="MU004296">
    <property type="protein sequence ID" value="KAF2660999.1"/>
    <property type="molecule type" value="Genomic_DNA"/>
</dbReference>
<name>A0A6A6TLP7_9PLEO</name>
<dbReference type="AlphaFoldDB" id="A0A6A6TLP7"/>
<protein>
    <submittedName>
        <fullName evidence="2">Uncharacterized protein</fullName>
    </submittedName>
</protein>
<accession>A0A6A6TLP7</accession>
<gene>
    <name evidence="2" type="ORF">K491DRAFT_687806</name>
</gene>
<proteinExistence type="predicted"/>
<sequence>MKVFVRFLYPQSGRDGPGVKIFAGHRGDITKAPKQTYKLLGQVISMFDAGGTSPRSTAGFPTKILEVTQLILNKQLKNQRVQPNSFQDAEQNTSGVTRNGAATTLYNDKTMDRASQHLGQLSVEPRDGSPFTTPHEETEPAQTADFLPRSKGKRRASPLTSTPAGSDTEVEEDFEFEMSNSTRLDIDQVRQKAFVVEDRIARRRQHLHGIEHESHRRIAWETKAHEERIRLEKKRHGERLAYETHRIEKARRKYARLETMKDRIKDDLYELVTKQPSEPEDDVELYFGRD</sequence>
<feature type="region of interest" description="Disordered" evidence="1">
    <location>
        <begin position="122"/>
        <end position="172"/>
    </location>
</feature>
<evidence type="ECO:0000256" key="1">
    <source>
        <dbReference type="SAM" id="MobiDB-lite"/>
    </source>
</evidence>
<keyword evidence="3" id="KW-1185">Reference proteome</keyword>